<keyword evidence="3" id="KW-1185">Reference proteome</keyword>
<keyword evidence="1" id="KW-1133">Transmembrane helix</keyword>
<feature type="transmembrane region" description="Helical" evidence="1">
    <location>
        <begin position="72"/>
        <end position="93"/>
    </location>
</feature>
<dbReference type="AlphaFoldDB" id="A0A251ZW73"/>
<dbReference type="RefSeq" id="WP_040363722.1">
    <property type="nucleotide sequence ID" value="NZ_JOPB01000003.1"/>
</dbReference>
<dbReference type="EMBL" id="JOPB01000003">
    <property type="protein sequence ID" value="OUI78920.1"/>
    <property type="molecule type" value="Genomic_DNA"/>
</dbReference>
<reference evidence="3" key="1">
    <citation type="submission" date="2014-06" db="EMBL/GenBank/DDBJ databases">
        <authorList>
            <person name="Winans N.J."/>
            <person name="Newell P.D."/>
            <person name="Douglas A.E."/>
        </authorList>
    </citation>
    <scope>NUCLEOTIDE SEQUENCE [LARGE SCALE GENOMIC DNA]</scope>
    <source>
        <strain evidence="3">DmL_052</strain>
    </source>
</reference>
<accession>A0A251ZW73</accession>
<sequence length="113" mass="12951">MFFVCLFLSFFVVVALLFKHGRSRYKGLVTLTIFMIMAGMTCWAYHDVNFQVGYFSVTYKSSAFNAVVNQPIVWTIGMSLLILSVPCTLFCMLSKPKKIEEIDKLLEDQDDID</sequence>
<keyword evidence="1" id="KW-0812">Transmembrane</keyword>
<proteinExistence type="predicted"/>
<feature type="transmembrane region" description="Helical" evidence="1">
    <location>
        <begin position="6"/>
        <end position="21"/>
    </location>
</feature>
<organism evidence="2 3">
    <name type="scientific">Commensalibacter intestini</name>
    <dbReference type="NCBI Taxonomy" id="479936"/>
    <lineage>
        <taxon>Bacteria</taxon>
        <taxon>Pseudomonadati</taxon>
        <taxon>Pseudomonadota</taxon>
        <taxon>Alphaproteobacteria</taxon>
        <taxon>Acetobacterales</taxon>
        <taxon>Acetobacteraceae</taxon>
    </lineage>
</organism>
<name>A0A251ZW73_9PROT</name>
<protein>
    <submittedName>
        <fullName evidence="2">Uncharacterized protein</fullName>
    </submittedName>
</protein>
<keyword evidence="1" id="KW-0472">Membrane</keyword>
<gene>
    <name evidence="2" type="ORF">HK18_05905</name>
</gene>
<evidence type="ECO:0000313" key="3">
    <source>
        <dbReference type="Proteomes" id="UP000194946"/>
    </source>
</evidence>
<feature type="transmembrane region" description="Helical" evidence="1">
    <location>
        <begin position="28"/>
        <end position="46"/>
    </location>
</feature>
<evidence type="ECO:0000256" key="1">
    <source>
        <dbReference type="SAM" id="Phobius"/>
    </source>
</evidence>
<dbReference type="Proteomes" id="UP000194946">
    <property type="component" value="Unassembled WGS sequence"/>
</dbReference>
<evidence type="ECO:0000313" key="2">
    <source>
        <dbReference type="EMBL" id="OUI78920.1"/>
    </source>
</evidence>
<comment type="caution">
    <text evidence="2">The sequence shown here is derived from an EMBL/GenBank/DDBJ whole genome shotgun (WGS) entry which is preliminary data.</text>
</comment>